<feature type="compositionally biased region" description="Low complexity" evidence="3">
    <location>
        <begin position="25"/>
        <end position="39"/>
    </location>
</feature>
<feature type="compositionally biased region" description="Low complexity" evidence="3">
    <location>
        <begin position="297"/>
        <end position="308"/>
    </location>
</feature>
<gene>
    <name evidence="5" type="ORF">BaRGS_00039736</name>
</gene>
<feature type="compositionally biased region" description="Pro residues" evidence="3">
    <location>
        <begin position="40"/>
        <end position="50"/>
    </location>
</feature>
<feature type="domain" description="SH3" evidence="4">
    <location>
        <begin position="990"/>
        <end position="1049"/>
    </location>
</feature>
<dbReference type="InterPro" id="IPR036028">
    <property type="entry name" value="SH3-like_dom_sf"/>
</dbReference>
<dbReference type="Gene3D" id="2.30.30.40">
    <property type="entry name" value="SH3 Domains"/>
    <property type="match status" value="5"/>
</dbReference>
<feature type="domain" description="SH3" evidence="4">
    <location>
        <begin position="1146"/>
        <end position="1205"/>
    </location>
</feature>
<feature type="compositionally biased region" description="Low complexity" evidence="3">
    <location>
        <begin position="518"/>
        <end position="528"/>
    </location>
</feature>
<name>A0ABD0J2E6_9CAEN</name>
<dbReference type="SUPFAM" id="SSF50044">
    <property type="entry name" value="SH3-domain"/>
    <property type="match status" value="5"/>
</dbReference>
<dbReference type="EMBL" id="JACVVK020000719">
    <property type="protein sequence ID" value="KAK7452255.1"/>
    <property type="molecule type" value="Genomic_DNA"/>
</dbReference>
<feature type="compositionally biased region" description="Basic and acidic residues" evidence="3">
    <location>
        <begin position="549"/>
        <end position="567"/>
    </location>
</feature>
<comment type="caution">
    <text evidence="5">The sequence shown here is derived from an EMBL/GenBank/DDBJ whole genome shotgun (WGS) entry which is preliminary data.</text>
</comment>
<sequence length="1284" mass="135952">MTNVQCLSAQLLPDQLPHHQRADQQLHLSQQRQIQAGAVPPRPSAAPVSPPLARHPDPPASAPTSKLNGKSQGSVKKRPEITIVDARPMSPAWFREVKALQNKNGQDKQGGAPAIPSRPAPACTSLGVTPRHLPPPTEPPPPIPASRPGVPPPVPAFSPHPAFKSPPPVPQHPAPASTTAENHAESLDPSHRPSRPTILRPPRPKSTPDPVEKAADVSTTSPTPVVPKRSPTDIPPPKPARSATSNHAVTEDKNAASGEKSEERIIPSKPTRTSIIRPQLKRKPAVDEDVGIAEGKAPQVADAATAGAPVPPVPAARHSGSQYDQPLSHSERTSDSSVTQHSDAGQPLPVSPDDRLQPPPVPASRLQVPSPASGSRSSDASGPARPPPPMHQVAATGGAGAAPLLAESVPSNVSVVAAELPRPPHPSPPSRPQPPPPPADRPLPSVPSPSEESGMPGGEYRLYEEVEVTRNEAQSQSKEAENSHGLTSAAPASVKKVEDVSALYAKVNKPNKSTPQTGGKKQAQAAAANPFGVKLKHVAADDASTPESEQPREQARQRSQDRDETSVKKPPVTAPRPKPSVLPKPPPAAKPKVTTTSVEPSEGQQLPDTTQGLGKPDDAEQTKPKPVAKRPTIIRAGRPGPKSADSEEADSGHVQLREKRQEAGPRPQSLTETPGDSTEKKSKPEPPIPAKRPVTIIGAPHRHESPRTEIPDISAPVPKRRMSPSVEGTGHEGEAVSGASYSDSKPSAPVVSRPPPPRPDNKPAKASDAVVSPPESSARPDSDPSPARPPSPAPPRPANRPGPKKETASASATADSATASVPSGPPASTLCYAPPVKRKDHSVAEEAEKRQPPRPSGPPSRPASMPPVKSPLVPVPDGAAVSKDTKGEKPPKPTRPAAPKEEKTAGPPLPARPGPSHPLYGYMISEPHGIAVHDYSANHHDELNMQEGDTVVLLKRIDDRWLKGKLPTSAIDDFIDGAFEDITEEKPDLLTGPRCRARFDFEGEGHGDLAFEDGDVIQLVAHCGNDWLKGELNGKVGIFPASFVEIIEDLPAEKSRSAGSGSRSNETVALFDFEGEAGELSFQAGDKILVLSKVNDQWLYGKCQDREGSFPASFVDGVPDDLPLHAPSSPVHKTRASHAEPHESHQPKSYCTALYDFEGEHEGDLNFREGDHIEILEHIGEDWLKGRLHSKEGTFPTAFVQLDSGEKATGQSDADFHGTGLEHHQDLVMGVALFDFEGEADGELTFKAGDQVVLGSVISEGSKWQWGKANGKTGIFPTAFVEIL</sequence>
<dbReference type="PANTHER" id="PTHR14167">
    <property type="entry name" value="SH3 DOMAIN-CONTAINING"/>
    <property type="match status" value="1"/>
</dbReference>
<keyword evidence="1 2" id="KW-0728">SH3 domain</keyword>
<dbReference type="Pfam" id="PF07653">
    <property type="entry name" value="SH3_2"/>
    <property type="match status" value="1"/>
</dbReference>
<feature type="compositionally biased region" description="Low complexity" evidence="3">
    <location>
        <begin position="369"/>
        <end position="383"/>
    </location>
</feature>
<feature type="compositionally biased region" description="Low complexity" evidence="3">
    <location>
        <begin position="808"/>
        <end position="820"/>
    </location>
</feature>
<feature type="compositionally biased region" description="Pro residues" evidence="3">
    <location>
        <begin position="572"/>
        <end position="589"/>
    </location>
</feature>
<feature type="compositionally biased region" description="Pro residues" evidence="3">
    <location>
        <begin position="786"/>
        <end position="800"/>
    </location>
</feature>
<feature type="compositionally biased region" description="Pro residues" evidence="3">
    <location>
        <begin position="132"/>
        <end position="173"/>
    </location>
</feature>
<feature type="domain" description="SH3" evidence="4">
    <location>
        <begin position="1062"/>
        <end position="1120"/>
    </location>
</feature>
<keyword evidence="6" id="KW-1185">Reference proteome</keyword>
<feature type="compositionally biased region" description="Basic and acidic residues" evidence="3">
    <location>
        <begin position="701"/>
        <end position="710"/>
    </location>
</feature>
<feature type="region of interest" description="Disordered" evidence="3">
    <location>
        <begin position="1124"/>
        <end position="1146"/>
    </location>
</feature>
<feature type="compositionally biased region" description="Basic and acidic residues" evidence="3">
    <location>
        <begin position="182"/>
        <end position="191"/>
    </location>
</feature>
<feature type="compositionally biased region" description="Basic and acidic residues" evidence="3">
    <location>
        <begin position="461"/>
        <end position="470"/>
    </location>
</feature>
<evidence type="ECO:0000259" key="4">
    <source>
        <dbReference type="PROSITE" id="PS50002"/>
    </source>
</evidence>
<dbReference type="InterPro" id="IPR001452">
    <property type="entry name" value="SH3_domain"/>
</dbReference>
<organism evidence="5 6">
    <name type="scientific">Batillaria attramentaria</name>
    <dbReference type="NCBI Taxonomy" id="370345"/>
    <lineage>
        <taxon>Eukaryota</taxon>
        <taxon>Metazoa</taxon>
        <taxon>Spiralia</taxon>
        <taxon>Lophotrochozoa</taxon>
        <taxon>Mollusca</taxon>
        <taxon>Gastropoda</taxon>
        <taxon>Caenogastropoda</taxon>
        <taxon>Sorbeoconcha</taxon>
        <taxon>Cerithioidea</taxon>
        <taxon>Batillariidae</taxon>
        <taxon>Batillaria</taxon>
    </lineage>
</organism>
<feature type="region of interest" description="Disordered" evidence="3">
    <location>
        <begin position="11"/>
        <end position="917"/>
    </location>
</feature>
<dbReference type="PANTHER" id="PTHR14167:SF48">
    <property type="entry name" value="SH3 DOMAIN-CONTAINING PROTEIN 19"/>
    <property type="match status" value="1"/>
</dbReference>
<feature type="compositionally biased region" description="Basic and acidic residues" evidence="3">
    <location>
        <begin position="249"/>
        <end position="266"/>
    </location>
</feature>
<dbReference type="InterPro" id="IPR050384">
    <property type="entry name" value="Endophilin_SH3RF"/>
</dbReference>
<dbReference type="PROSITE" id="PS50002">
    <property type="entry name" value="SH3"/>
    <property type="match status" value="5"/>
</dbReference>
<feature type="compositionally biased region" description="Polar residues" evidence="3">
    <location>
        <begin position="319"/>
        <end position="328"/>
    </location>
</feature>
<feature type="compositionally biased region" description="Pro residues" evidence="3">
    <location>
        <begin position="421"/>
        <end position="447"/>
    </location>
</feature>
<feature type="compositionally biased region" description="Pro residues" evidence="3">
    <location>
        <begin position="907"/>
        <end position="916"/>
    </location>
</feature>
<dbReference type="Pfam" id="PF00018">
    <property type="entry name" value="SH3_1"/>
    <property type="match status" value="4"/>
</dbReference>
<evidence type="ECO:0000313" key="6">
    <source>
        <dbReference type="Proteomes" id="UP001519460"/>
    </source>
</evidence>
<protein>
    <recommendedName>
        <fullName evidence="4">SH3 domain-containing protein</fullName>
    </recommendedName>
</protein>
<feature type="compositionally biased region" description="Basic and acidic residues" evidence="3">
    <location>
        <begin position="1137"/>
        <end position="1146"/>
    </location>
</feature>
<reference evidence="5 6" key="1">
    <citation type="journal article" date="2023" name="Sci. Data">
        <title>Genome assembly of the Korean intertidal mud-creeper Batillaria attramentaria.</title>
        <authorList>
            <person name="Patra A.K."/>
            <person name="Ho P.T."/>
            <person name="Jun S."/>
            <person name="Lee S.J."/>
            <person name="Kim Y."/>
            <person name="Won Y.J."/>
        </authorList>
    </citation>
    <scope>NUCLEOTIDE SEQUENCE [LARGE SCALE GENOMIC DNA]</scope>
    <source>
        <strain evidence="5">Wonlab-2016</strain>
    </source>
</reference>
<evidence type="ECO:0000256" key="3">
    <source>
        <dbReference type="SAM" id="MobiDB-lite"/>
    </source>
</evidence>
<dbReference type="CDD" id="cd00174">
    <property type="entry name" value="SH3"/>
    <property type="match status" value="2"/>
</dbReference>
<accession>A0ABD0J2E6</accession>
<dbReference type="PRINTS" id="PR00499">
    <property type="entry name" value="P67PHOX"/>
</dbReference>
<feature type="domain" description="SH3" evidence="4">
    <location>
        <begin position="1225"/>
        <end position="1284"/>
    </location>
</feature>
<evidence type="ECO:0000256" key="2">
    <source>
        <dbReference type="PROSITE-ProRule" id="PRU00192"/>
    </source>
</evidence>
<evidence type="ECO:0000313" key="5">
    <source>
        <dbReference type="EMBL" id="KAK7452255.1"/>
    </source>
</evidence>
<feature type="domain" description="SH3" evidence="4">
    <location>
        <begin position="924"/>
        <end position="984"/>
    </location>
</feature>
<feature type="compositionally biased region" description="Polar residues" evidence="3">
    <location>
        <begin position="62"/>
        <end position="74"/>
    </location>
</feature>
<dbReference type="SMART" id="SM00326">
    <property type="entry name" value="SH3"/>
    <property type="match status" value="5"/>
</dbReference>
<dbReference type="PRINTS" id="PR00452">
    <property type="entry name" value="SH3DOMAIN"/>
</dbReference>
<feature type="compositionally biased region" description="Polar residues" evidence="3">
    <location>
        <begin position="593"/>
        <end position="612"/>
    </location>
</feature>
<proteinExistence type="predicted"/>
<dbReference type="Proteomes" id="UP001519460">
    <property type="component" value="Unassembled WGS sequence"/>
</dbReference>
<feature type="compositionally biased region" description="Basic and acidic residues" evidence="3">
    <location>
        <begin position="841"/>
        <end position="851"/>
    </location>
</feature>
<evidence type="ECO:0000256" key="1">
    <source>
        <dbReference type="ARBA" id="ARBA00022443"/>
    </source>
</evidence>
<feature type="compositionally biased region" description="Pro residues" evidence="3">
    <location>
        <begin position="853"/>
        <end position="869"/>
    </location>
</feature>